<reference evidence="2 3" key="1">
    <citation type="submission" date="2018-06" db="EMBL/GenBank/DDBJ databases">
        <title>Genomic Encyclopedia of Type Strains, Phase III (KMG-III): the genomes of soil and plant-associated and newly described type strains.</title>
        <authorList>
            <person name="Whitman W."/>
        </authorList>
    </citation>
    <scope>NUCLEOTIDE SEQUENCE [LARGE SCALE GENOMIC DNA]</scope>
    <source>
        <strain evidence="2 3">CECT 9025</strain>
    </source>
</reference>
<feature type="domain" description="Haemin-degrading HemS/ChuX" evidence="1">
    <location>
        <begin position="28"/>
        <end position="155"/>
    </location>
</feature>
<feature type="domain" description="Haemin-degrading HemS/ChuX" evidence="1">
    <location>
        <begin position="206"/>
        <end position="338"/>
    </location>
</feature>
<organism evidence="2 3">
    <name type="scientific">Pseudoroseicyclus aestuarii</name>
    <dbReference type="NCBI Taxonomy" id="1795041"/>
    <lineage>
        <taxon>Bacteria</taxon>
        <taxon>Pseudomonadati</taxon>
        <taxon>Pseudomonadota</taxon>
        <taxon>Alphaproteobacteria</taxon>
        <taxon>Rhodobacterales</taxon>
        <taxon>Paracoccaceae</taxon>
        <taxon>Pseudoroseicyclus</taxon>
    </lineage>
</organism>
<dbReference type="AlphaFoldDB" id="A0A318SN72"/>
<dbReference type="Proteomes" id="UP000248311">
    <property type="component" value="Unassembled WGS sequence"/>
</dbReference>
<comment type="caution">
    <text evidence="2">The sequence shown here is derived from an EMBL/GenBank/DDBJ whole genome shotgun (WGS) entry which is preliminary data.</text>
</comment>
<dbReference type="InterPro" id="IPR007845">
    <property type="entry name" value="HemS/ChuX_dom"/>
</dbReference>
<dbReference type="CDD" id="cd16830">
    <property type="entry name" value="HemS-like_N"/>
    <property type="match status" value="1"/>
</dbReference>
<dbReference type="CDD" id="cd16831">
    <property type="entry name" value="HemS-like_C"/>
    <property type="match status" value="1"/>
</dbReference>
<accession>A0A318SN72</accession>
<sequence>MTNNTPAALRAARLSSTLRDRDLAAELGVTEAALLAAQTGADVVRIDSGVDRLIPAVQELGEVMALTRNDSTVHERVGRYLDFRPGNHAAGVFGPEIDLRLFPAHWCHAFAVTRQTERGTTRSVQVFDAAGDAVHKVHLREGSDVGAFQRLIDTLRLDLQDDGFAADPRKPAEELRTNPEKLDELREAWRRMTDTHQFMRLTGRLGMNRLGAYRGVGAPFVRALDPRLSGDLLRRLAETGQEVILFVGNRGCIQIHWGPVERIVPSGPWINVLDPRFNLHLRADRVAEVWAVEKPTRRGPALSVEAFDKDGTLLYQIFGKRNETEDHTESWARLVAELPDAAEVPA</sequence>
<evidence type="ECO:0000259" key="1">
    <source>
        <dbReference type="Pfam" id="PF05171"/>
    </source>
</evidence>
<dbReference type="EMBL" id="QJTE01000007">
    <property type="protein sequence ID" value="PYE81312.1"/>
    <property type="molecule type" value="Genomic_DNA"/>
</dbReference>
<gene>
    <name evidence="2" type="ORF">DFP88_107103</name>
</gene>
<protein>
    <submittedName>
        <fullName evidence="2">Putative hemin transport protein</fullName>
    </submittedName>
</protein>
<evidence type="ECO:0000313" key="3">
    <source>
        <dbReference type="Proteomes" id="UP000248311"/>
    </source>
</evidence>
<dbReference type="OrthoDB" id="316630at2"/>
<proteinExistence type="predicted"/>
<dbReference type="RefSeq" id="WP_110815529.1">
    <property type="nucleotide sequence ID" value="NZ_QJTE01000007.1"/>
</dbReference>
<dbReference type="Gene3D" id="3.40.1570.10">
    <property type="entry name" value="HemS/ChuS/ChuX like domains"/>
    <property type="match status" value="2"/>
</dbReference>
<name>A0A318SN72_9RHOB</name>
<dbReference type="Pfam" id="PF05171">
    <property type="entry name" value="HemS"/>
    <property type="match status" value="2"/>
</dbReference>
<dbReference type="GO" id="GO:0006826">
    <property type="term" value="P:iron ion transport"/>
    <property type="evidence" value="ECO:0007669"/>
    <property type="project" value="InterPro"/>
</dbReference>
<evidence type="ECO:0000313" key="2">
    <source>
        <dbReference type="EMBL" id="PYE81312.1"/>
    </source>
</evidence>
<dbReference type="InterPro" id="IPR053733">
    <property type="entry name" value="Heme_Transport_Util_sf"/>
</dbReference>
<keyword evidence="3" id="KW-1185">Reference proteome</keyword>
<dbReference type="SUPFAM" id="SSF144064">
    <property type="entry name" value="Heme iron utilization protein-like"/>
    <property type="match status" value="1"/>
</dbReference>